<keyword evidence="1" id="KW-0812">Transmembrane</keyword>
<dbReference type="Proteomes" id="UP001327560">
    <property type="component" value="Chromosome 5"/>
</dbReference>
<gene>
    <name evidence="2" type="ORF">Cni_G15424</name>
</gene>
<protein>
    <submittedName>
        <fullName evidence="2">Uncharacterized protein</fullName>
    </submittedName>
</protein>
<accession>A0AAQ3QFQ5</accession>
<dbReference type="PANTHER" id="PTHR37172:SF3">
    <property type="entry name" value="TRANSMEMBRANE PROTEIN"/>
    <property type="match status" value="1"/>
</dbReference>
<name>A0AAQ3QFQ5_9LILI</name>
<dbReference type="EMBL" id="CP136894">
    <property type="protein sequence ID" value="WOL06690.1"/>
    <property type="molecule type" value="Genomic_DNA"/>
</dbReference>
<feature type="transmembrane region" description="Helical" evidence="1">
    <location>
        <begin position="70"/>
        <end position="92"/>
    </location>
</feature>
<reference evidence="2 3" key="1">
    <citation type="submission" date="2023-10" db="EMBL/GenBank/DDBJ databases">
        <title>Chromosome-scale genome assembly provides insights into flower coloration mechanisms of Canna indica.</title>
        <authorList>
            <person name="Li C."/>
        </authorList>
    </citation>
    <scope>NUCLEOTIDE SEQUENCE [LARGE SCALE GENOMIC DNA]</scope>
    <source>
        <tissue evidence="2">Flower</tissue>
    </source>
</reference>
<dbReference type="PANTHER" id="PTHR37172">
    <property type="entry name" value="TRANSMEMBRANE PROTEIN"/>
    <property type="match status" value="1"/>
</dbReference>
<feature type="transmembrane region" description="Helical" evidence="1">
    <location>
        <begin position="104"/>
        <end position="132"/>
    </location>
</feature>
<keyword evidence="1" id="KW-1133">Transmembrane helix</keyword>
<sequence length="316" mass="34713">MGLKKQHRQHEEDEEEEEAAFFRNFVRYSFHTLSIATISLLFPLSFLTLARIQFFTTSSLPTPSSFPASVFLHAGLPFIFGLTSFISLLALLNSLTGRVLQPPAAVAWALLCLFQLSLAFGTEFTISAAGAASTNTTQHMADGGAVALIKRAVLFVGLYRATRVWAKMAVKRVADDTIFGAEAREDFSDKAVASVAFTTIWMLMLRCDVEHMVFATFGRSDGLIKEMEFGGCARWFVSHAIMMTGIVRSVRALAFAGKLLCCSFIGGDEEHFFNHAAVDHKADTIHQFPLLHSLASVNSFAPISQMVKSEKVVAVE</sequence>
<evidence type="ECO:0000313" key="2">
    <source>
        <dbReference type="EMBL" id="WOL06690.1"/>
    </source>
</evidence>
<organism evidence="2 3">
    <name type="scientific">Canna indica</name>
    <name type="common">Indian-shot</name>
    <dbReference type="NCBI Taxonomy" id="4628"/>
    <lineage>
        <taxon>Eukaryota</taxon>
        <taxon>Viridiplantae</taxon>
        <taxon>Streptophyta</taxon>
        <taxon>Embryophyta</taxon>
        <taxon>Tracheophyta</taxon>
        <taxon>Spermatophyta</taxon>
        <taxon>Magnoliopsida</taxon>
        <taxon>Liliopsida</taxon>
        <taxon>Zingiberales</taxon>
        <taxon>Cannaceae</taxon>
        <taxon>Canna</taxon>
    </lineage>
</organism>
<evidence type="ECO:0000313" key="3">
    <source>
        <dbReference type="Proteomes" id="UP001327560"/>
    </source>
</evidence>
<keyword evidence="1" id="KW-0472">Membrane</keyword>
<dbReference type="AlphaFoldDB" id="A0AAQ3QFQ5"/>
<evidence type="ECO:0000256" key="1">
    <source>
        <dbReference type="SAM" id="Phobius"/>
    </source>
</evidence>
<proteinExistence type="predicted"/>
<feature type="transmembrane region" description="Helical" evidence="1">
    <location>
        <begin position="30"/>
        <end position="50"/>
    </location>
</feature>
<keyword evidence="3" id="KW-1185">Reference proteome</keyword>